<dbReference type="RefSeq" id="WP_104680432.1">
    <property type="nucleotide sequence ID" value="NZ_JAANRZ010000073.1"/>
</dbReference>
<dbReference type="Gene3D" id="3.30.530.20">
    <property type="match status" value="1"/>
</dbReference>
<dbReference type="SUPFAM" id="SSF55961">
    <property type="entry name" value="Bet v1-like"/>
    <property type="match status" value="1"/>
</dbReference>
<sequence length="153" mass="16195">MELEGEFVIPLSRQEVWRMLNDPEVLRRAIPGCKALEPTNDGYAAKVAVAIGPVKATFSGDVKKANVDEPNRLTLEGTGASGIAGFAKGSAEMILEDRADGTVIIYHAAANIGGKLAQLGSRLIASTSRKLAAQFFDEIQVIALERAANRSAG</sequence>
<accession>A0A2L2LM51</accession>
<protein>
    <submittedName>
        <fullName evidence="1">Carbon monoxide dehydrogenase</fullName>
    </submittedName>
</protein>
<name>A0A2L2LM51_AGRTU</name>
<dbReference type="Proteomes" id="UP000237717">
    <property type="component" value="Plasmid pAt1D1609a"/>
</dbReference>
<dbReference type="Pfam" id="PF06240">
    <property type="entry name" value="COXG"/>
    <property type="match status" value="1"/>
</dbReference>
<dbReference type="AlphaFoldDB" id="A0A2L2LM51"/>
<dbReference type="CDD" id="cd05018">
    <property type="entry name" value="CoxG"/>
    <property type="match status" value="1"/>
</dbReference>
<geneLocation type="plasmid" evidence="2">
    <name>pat1d1609a</name>
</geneLocation>
<dbReference type="EMBL" id="CP026927">
    <property type="protein sequence ID" value="AVH45407.1"/>
    <property type="molecule type" value="Genomic_DNA"/>
</dbReference>
<evidence type="ECO:0000313" key="1">
    <source>
        <dbReference type="EMBL" id="AVH45407.1"/>
    </source>
</evidence>
<keyword evidence="1" id="KW-0614">Plasmid</keyword>
<dbReference type="InterPro" id="IPR023393">
    <property type="entry name" value="START-like_dom_sf"/>
</dbReference>
<dbReference type="PANTHER" id="PTHR38588:SF1">
    <property type="entry name" value="BLL0334 PROTEIN"/>
    <property type="match status" value="1"/>
</dbReference>
<dbReference type="InterPro" id="IPR010419">
    <property type="entry name" value="CO_DH_gsu"/>
</dbReference>
<reference evidence="1 2" key="1">
    <citation type="submission" date="2018-02" db="EMBL/GenBank/DDBJ databases">
        <title>Complete genome sequence of Agrobacterium tumefaciens 1D1609.</title>
        <authorList>
            <person name="Cho S.-T."/>
            <person name="Haryono M."/>
            <person name="Chang H.-H."/>
            <person name="Santos M.N."/>
            <person name="Lai E.-M."/>
            <person name="Kuo C.-H."/>
        </authorList>
    </citation>
    <scope>NUCLEOTIDE SEQUENCE [LARGE SCALE GENOMIC DNA]</scope>
    <source>
        <strain evidence="1 2">1D1609</strain>
        <plasmid evidence="2">Plasmid pat1d1609a</plasmid>
    </source>
</reference>
<evidence type="ECO:0000313" key="2">
    <source>
        <dbReference type="Proteomes" id="UP000237717"/>
    </source>
</evidence>
<gene>
    <name evidence="1" type="ORF">At1D1609_53750</name>
</gene>
<proteinExistence type="predicted"/>
<dbReference type="PANTHER" id="PTHR38588">
    <property type="entry name" value="BLL0334 PROTEIN"/>
    <property type="match status" value="1"/>
</dbReference>
<organism evidence="1 2">
    <name type="scientific">Agrobacterium tumefaciens</name>
    <dbReference type="NCBI Taxonomy" id="358"/>
    <lineage>
        <taxon>Bacteria</taxon>
        <taxon>Pseudomonadati</taxon>
        <taxon>Pseudomonadota</taxon>
        <taxon>Alphaproteobacteria</taxon>
        <taxon>Hyphomicrobiales</taxon>
        <taxon>Rhizobiaceae</taxon>
        <taxon>Rhizobium/Agrobacterium group</taxon>
        <taxon>Agrobacterium</taxon>
        <taxon>Agrobacterium tumefaciens complex</taxon>
    </lineage>
</organism>